<protein>
    <submittedName>
        <fullName evidence="3">Uncharacterized protein</fullName>
    </submittedName>
</protein>
<dbReference type="OrthoDB" id="5366071at2"/>
<keyword evidence="2" id="KW-0472">Membrane</keyword>
<evidence type="ECO:0000256" key="2">
    <source>
        <dbReference type="SAM" id="Phobius"/>
    </source>
</evidence>
<dbReference type="AlphaFoldDB" id="A0A1P8KL66"/>
<feature type="compositionally biased region" description="Basic and acidic residues" evidence="1">
    <location>
        <begin position="51"/>
        <end position="62"/>
    </location>
</feature>
<reference evidence="3 4" key="1">
    <citation type="submission" date="2017-01" db="EMBL/GenBank/DDBJ databases">
        <title>Genome sequencing of Arcobacter sp. LPB0137.</title>
        <authorList>
            <person name="Lee G.-W."/>
            <person name="Yi H."/>
        </authorList>
    </citation>
    <scope>NUCLEOTIDE SEQUENCE [LARGE SCALE GENOMIC DNA]</scope>
    <source>
        <strain evidence="3 4">LPB0137</strain>
    </source>
</reference>
<sequence>MITLIILSIVIFILYIAYKLLSFSRKDKQKDVSQEEKHQEEPEEVENLEILTKENDGKPEEKPEQFYQLNVNKIKYLLYHPKKEGLDEIEYLYKRVVIENLWINEPFHSKFYDFLIMINDNELMIIDPTAIVITINTRGSHNQTQKSKTYQVYNTKQIIEFTIFDCIHDIRKFNKNDAQNILLSIMIFILKMSVHYLSHNVPNDIIKELLKDYEHNNLIEYILELVEENDEEIIFIKNSISHAFRSVETEPYNDTEIPEQLIRRNKLPKKLFQRIL</sequence>
<organism evidence="3 4">
    <name type="scientific">Poseidonibacter parvus</name>
    <dbReference type="NCBI Taxonomy" id="1850254"/>
    <lineage>
        <taxon>Bacteria</taxon>
        <taxon>Pseudomonadati</taxon>
        <taxon>Campylobacterota</taxon>
        <taxon>Epsilonproteobacteria</taxon>
        <taxon>Campylobacterales</taxon>
        <taxon>Arcobacteraceae</taxon>
        <taxon>Poseidonibacter</taxon>
    </lineage>
</organism>
<evidence type="ECO:0000256" key="1">
    <source>
        <dbReference type="SAM" id="MobiDB-lite"/>
    </source>
</evidence>
<dbReference type="KEGG" id="alp:LPB137_05240"/>
<evidence type="ECO:0000313" key="3">
    <source>
        <dbReference type="EMBL" id="APW65294.1"/>
    </source>
</evidence>
<dbReference type="STRING" id="1850254.LPB137_05240"/>
<dbReference type="RefSeq" id="WP_076085349.1">
    <property type="nucleotide sequence ID" value="NZ_CP019070.1"/>
</dbReference>
<gene>
    <name evidence="3" type="ORF">LPB137_05240</name>
</gene>
<keyword evidence="4" id="KW-1185">Reference proteome</keyword>
<proteinExistence type="predicted"/>
<dbReference type="Proteomes" id="UP000186074">
    <property type="component" value="Chromosome"/>
</dbReference>
<name>A0A1P8KL66_9BACT</name>
<feature type="region of interest" description="Disordered" evidence="1">
    <location>
        <begin position="32"/>
        <end position="62"/>
    </location>
</feature>
<feature type="transmembrane region" description="Helical" evidence="2">
    <location>
        <begin position="6"/>
        <end position="23"/>
    </location>
</feature>
<accession>A0A1P8KL66</accession>
<keyword evidence="2" id="KW-0812">Transmembrane</keyword>
<dbReference type="EMBL" id="CP019070">
    <property type="protein sequence ID" value="APW65294.1"/>
    <property type="molecule type" value="Genomic_DNA"/>
</dbReference>
<evidence type="ECO:0000313" key="4">
    <source>
        <dbReference type="Proteomes" id="UP000186074"/>
    </source>
</evidence>
<keyword evidence="2" id="KW-1133">Transmembrane helix</keyword>